<organism evidence="1 2">
    <name type="scientific">Colwellia psychrerythraea (strain 34H / ATCC BAA-681)</name>
    <name type="common">Vibrio psychroerythus</name>
    <dbReference type="NCBI Taxonomy" id="167879"/>
    <lineage>
        <taxon>Bacteria</taxon>
        <taxon>Pseudomonadati</taxon>
        <taxon>Pseudomonadota</taxon>
        <taxon>Gammaproteobacteria</taxon>
        <taxon>Alteromonadales</taxon>
        <taxon>Colwelliaceae</taxon>
        <taxon>Colwellia</taxon>
    </lineage>
</organism>
<sequence>MSILKLVLIDHLKILLQIIHGRNRGALADVFV</sequence>
<dbReference type="AlphaFoldDB" id="Q47XF3"/>
<name>Q47XF3_COLP3</name>
<dbReference type="Proteomes" id="UP000000547">
    <property type="component" value="Chromosome"/>
</dbReference>
<reference evidence="1" key="1">
    <citation type="journal article" date="2005" name="Proc. Natl. Acad. Sci. U.S.A.">
        <title>The psychrophilic lifestyle as revealed by the genome sequence of Colwellia psychrerythraea 34H through genomic and proteomic analyses.</title>
        <authorList>
            <person name="Methe B.A."/>
            <person name="Nelson K.E."/>
            <person name="Deming J.W."/>
            <person name="Momen B."/>
            <person name="Melamud E."/>
            <person name="Zhang X."/>
            <person name="Moult J."/>
            <person name="Madupu R."/>
            <person name="Nelson W.C."/>
            <person name="Dodson R.J."/>
            <person name="Brinkac L.M."/>
            <person name="Daugherty S.C."/>
            <person name="Durkin A.S."/>
            <person name="DeBoy R.T."/>
            <person name="Kolonay J.F."/>
            <person name="Sullivan S.A."/>
            <person name="Zhou L."/>
            <person name="Davidsen T.M."/>
            <person name="Wu M."/>
            <person name="Huston A.L."/>
            <person name="Lewis M."/>
            <person name="Weaver B."/>
            <person name="Weidman J.F."/>
            <person name="Khouri H."/>
            <person name="Utterback T.R."/>
            <person name="Feldblyum T.V."/>
            <person name="Fraser C.M."/>
        </authorList>
    </citation>
    <scope>NUCLEOTIDE SEQUENCE [LARGE SCALE GENOMIC DNA]</scope>
    <source>
        <strain evidence="1">34H</strain>
    </source>
</reference>
<dbReference type="EMBL" id="CP000083">
    <property type="protein sequence ID" value="AAZ27832.1"/>
    <property type="molecule type" value="Genomic_DNA"/>
</dbReference>
<evidence type="ECO:0000313" key="1">
    <source>
        <dbReference type="EMBL" id="AAZ27832.1"/>
    </source>
</evidence>
<dbReference type="HOGENOM" id="CLU_3388898_0_0_6"/>
<protein>
    <submittedName>
        <fullName evidence="1">Uncharacterized protein</fullName>
    </submittedName>
</protein>
<dbReference type="KEGG" id="cps:CPS_3855"/>
<accession>Q47XF3</accession>
<proteinExistence type="predicted"/>
<gene>
    <name evidence="1" type="ordered locus">CPS_3855</name>
</gene>
<evidence type="ECO:0000313" key="2">
    <source>
        <dbReference type="Proteomes" id="UP000000547"/>
    </source>
</evidence>